<feature type="region of interest" description="Disordered" evidence="1">
    <location>
        <begin position="51"/>
        <end position="78"/>
    </location>
</feature>
<dbReference type="InterPro" id="IPR045596">
    <property type="entry name" value="DUF6459"/>
</dbReference>
<accession>A0A2W5IE62</accession>
<dbReference type="Pfam" id="PF20060">
    <property type="entry name" value="DUF6459"/>
    <property type="match status" value="1"/>
</dbReference>
<organism evidence="2 3">
    <name type="scientific">Lawsonella clevelandensis</name>
    <dbReference type="NCBI Taxonomy" id="1528099"/>
    <lineage>
        <taxon>Bacteria</taxon>
        <taxon>Bacillati</taxon>
        <taxon>Actinomycetota</taxon>
        <taxon>Actinomycetes</taxon>
        <taxon>Mycobacteriales</taxon>
        <taxon>Lawsonellaceae</taxon>
        <taxon>Lawsonella</taxon>
    </lineage>
</organism>
<feature type="region of interest" description="Disordered" evidence="1">
    <location>
        <begin position="195"/>
        <end position="224"/>
    </location>
</feature>
<dbReference type="AlphaFoldDB" id="A0A2W5IE62"/>
<reference evidence="2 3" key="1">
    <citation type="submission" date="2017-08" db="EMBL/GenBank/DDBJ databases">
        <title>Infants hospitalized years apart are colonized by the same room-sourced microbial strains.</title>
        <authorList>
            <person name="Brooks B."/>
            <person name="Olm M.R."/>
            <person name="Firek B.A."/>
            <person name="Baker R."/>
            <person name="Thomas B.C."/>
            <person name="Morowitz M.J."/>
            <person name="Banfield J.F."/>
        </authorList>
    </citation>
    <scope>NUCLEOTIDE SEQUENCE [LARGE SCALE GENOMIC DNA]</scope>
    <source>
        <strain evidence="2">S2_006_000_R1_57</strain>
    </source>
</reference>
<feature type="region of interest" description="Disordered" evidence="1">
    <location>
        <begin position="1"/>
        <end position="26"/>
    </location>
</feature>
<protein>
    <submittedName>
        <fullName evidence="2">Uncharacterized protein</fullName>
    </submittedName>
</protein>
<dbReference type="RefSeq" id="WP_290598921.1">
    <property type="nucleotide sequence ID" value="NZ_CAKZIO010000014.1"/>
</dbReference>
<evidence type="ECO:0000313" key="2">
    <source>
        <dbReference type="EMBL" id="PZP89277.1"/>
    </source>
</evidence>
<gene>
    <name evidence="2" type="ORF">DI579_03510</name>
</gene>
<comment type="caution">
    <text evidence="2">The sequence shown here is derived from an EMBL/GenBank/DDBJ whole genome shotgun (WGS) entry which is preliminary data.</text>
</comment>
<name>A0A2W5IE62_9ACTN</name>
<dbReference type="EMBL" id="QFOZ01000003">
    <property type="protein sequence ID" value="PZP89277.1"/>
    <property type="molecule type" value="Genomic_DNA"/>
</dbReference>
<evidence type="ECO:0000256" key="1">
    <source>
        <dbReference type="SAM" id="MobiDB-lite"/>
    </source>
</evidence>
<dbReference type="Proteomes" id="UP000248606">
    <property type="component" value="Unassembled WGS sequence"/>
</dbReference>
<sequence>MPSSLHDANTAASPHPTMSAASTASTTNASTTNFRFAHPYTQQPTWACSTSNATVASPHTPTPENAQTDVKDASTTPPVDASTITTMLSGNTQNDATELFRQALKPQDYRASSAFVQHVVQQLLETVDRRRPLSHLRSFVTPEILDNVEHFSAERNHALITLTGQSQTNPGIPALQPAPLRLLRLHLRARRLNPQESAEARAQERQLPPGYHAALRPGQQAKPSNAITAEADLRVEICGTYRDGKRVKAFAGAAERRESKWRLTAFNFI</sequence>
<evidence type="ECO:0000313" key="3">
    <source>
        <dbReference type="Proteomes" id="UP000248606"/>
    </source>
</evidence>
<feature type="compositionally biased region" description="Low complexity" evidence="1">
    <location>
        <begin position="10"/>
        <end position="26"/>
    </location>
</feature>
<proteinExistence type="predicted"/>